<dbReference type="AlphaFoldDB" id="A0A2T4ZFN8"/>
<dbReference type="EMBL" id="PZZL01000002">
    <property type="protein sequence ID" value="PTM60724.1"/>
    <property type="molecule type" value="Genomic_DNA"/>
</dbReference>
<gene>
    <name evidence="1" type="ORF">C8P69_102106</name>
</gene>
<comment type="caution">
    <text evidence="1">The sequence shown here is derived from an EMBL/GenBank/DDBJ whole genome shotgun (WGS) entry which is preliminary data.</text>
</comment>
<reference evidence="1 2" key="1">
    <citation type="submission" date="2018-04" db="EMBL/GenBank/DDBJ databases">
        <title>Genomic Encyclopedia of Archaeal and Bacterial Type Strains, Phase II (KMG-II): from individual species to whole genera.</title>
        <authorList>
            <person name="Goeker M."/>
        </authorList>
    </citation>
    <scope>NUCLEOTIDE SEQUENCE [LARGE SCALE GENOMIC DNA]</scope>
    <source>
        <strain evidence="1 2">DSM 25521</strain>
    </source>
</reference>
<protein>
    <recommendedName>
        <fullName evidence="3">DUF2267 domain-containing protein</fullName>
    </recommendedName>
</protein>
<evidence type="ECO:0000313" key="1">
    <source>
        <dbReference type="EMBL" id="PTM60724.1"/>
    </source>
</evidence>
<proteinExistence type="predicted"/>
<name>A0A2T4ZFN8_9HYPH</name>
<keyword evidence="2" id="KW-1185">Reference proteome</keyword>
<organism evidence="1 2">
    <name type="scientific">Phreatobacter oligotrophus</name>
    <dbReference type="NCBI Taxonomy" id="1122261"/>
    <lineage>
        <taxon>Bacteria</taxon>
        <taxon>Pseudomonadati</taxon>
        <taxon>Pseudomonadota</taxon>
        <taxon>Alphaproteobacteria</taxon>
        <taxon>Hyphomicrobiales</taxon>
        <taxon>Phreatobacteraceae</taxon>
        <taxon>Phreatobacter</taxon>
    </lineage>
</organism>
<accession>A0A2T4ZFN8</accession>
<dbReference type="Proteomes" id="UP000241808">
    <property type="component" value="Unassembled WGS sequence"/>
</dbReference>
<evidence type="ECO:0000313" key="2">
    <source>
        <dbReference type="Proteomes" id="UP000241808"/>
    </source>
</evidence>
<evidence type="ECO:0008006" key="3">
    <source>
        <dbReference type="Google" id="ProtNLM"/>
    </source>
</evidence>
<sequence length="128" mass="12709">MIQDLITRVAAAAGLDEGLAAKAVGMILGFLQKEGPQEQVQQMLAALPGATDLIAQSEGGGGGGLMGMMGGLMGGGIMGLGANLMGAGLDMGQISTVGKELMAFGRENAGEDVMGQIVANTPGLSQFV</sequence>